<dbReference type="Gene3D" id="1.10.357.10">
    <property type="entry name" value="Tetracycline Repressor, domain 2"/>
    <property type="match status" value="1"/>
</dbReference>
<dbReference type="InterPro" id="IPR036271">
    <property type="entry name" value="Tet_transcr_reg_TetR-rel_C_sf"/>
</dbReference>
<evidence type="ECO:0000256" key="3">
    <source>
        <dbReference type="ARBA" id="ARBA00023163"/>
    </source>
</evidence>
<evidence type="ECO:0000256" key="4">
    <source>
        <dbReference type="PROSITE-ProRule" id="PRU00335"/>
    </source>
</evidence>
<dbReference type="PANTHER" id="PTHR30055">
    <property type="entry name" value="HTH-TYPE TRANSCRIPTIONAL REGULATOR RUTR"/>
    <property type="match status" value="1"/>
</dbReference>
<dbReference type="Proteomes" id="UP000292120">
    <property type="component" value="Unassembled WGS sequence"/>
</dbReference>
<dbReference type="SUPFAM" id="SSF46689">
    <property type="entry name" value="Homeodomain-like"/>
    <property type="match status" value="1"/>
</dbReference>
<dbReference type="SUPFAM" id="SSF48498">
    <property type="entry name" value="Tetracyclin repressor-like, C-terminal domain"/>
    <property type="match status" value="1"/>
</dbReference>
<dbReference type="PANTHER" id="PTHR30055:SF234">
    <property type="entry name" value="HTH-TYPE TRANSCRIPTIONAL REGULATOR BETI"/>
    <property type="match status" value="1"/>
</dbReference>
<dbReference type="InterPro" id="IPR001647">
    <property type="entry name" value="HTH_TetR"/>
</dbReference>
<comment type="caution">
    <text evidence="6">The sequence shown here is derived from an EMBL/GenBank/DDBJ whole genome shotgun (WGS) entry which is preliminary data.</text>
</comment>
<evidence type="ECO:0000256" key="2">
    <source>
        <dbReference type="ARBA" id="ARBA00023125"/>
    </source>
</evidence>
<reference evidence="6 7" key="1">
    <citation type="submission" date="2019-02" db="EMBL/GenBank/DDBJ databases">
        <title>Aquabacterium sp. strain KMB7.</title>
        <authorList>
            <person name="Chen W.-M."/>
        </authorList>
    </citation>
    <scope>NUCLEOTIDE SEQUENCE [LARGE SCALE GENOMIC DNA]</scope>
    <source>
        <strain evidence="6 7">KMB7</strain>
    </source>
</reference>
<dbReference type="InterPro" id="IPR050109">
    <property type="entry name" value="HTH-type_TetR-like_transc_reg"/>
</dbReference>
<keyword evidence="2 4" id="KW-0238">DNA-binding</keyword>
<evidence type="ECO:0000256" key="1">
    <source>
        <dbReference type="ARBA" id="ARBA00023015"/>
    </source>
</evidence>
<evidence type="ECO:0000313" key="6">
    <source>
        <dbReference type="EMBL" id="TBO34400.1"/>
    </source>
</evidence>
<dbReference type="Pfam" id="PF00440">
    <property type="entry name" value="TetR_N"/>
    <property type="match status" value="1"/>
</dbReference>
<dbReference type="InterPro" id="IPR009057">
    <property type="entry name" value="Homeodomain-like_sf"/>
</dbReference>
<feature type="DNA-binding region" description="H-T-H motif" evidence="4">
    <location>
        <begin position="55"/>
        <end position="74"/>
    </location>
</feature>
<proteinExistence type="predicted"/>
<dbReference type="AlphaFoldDB" id="A0A4Q9H5Y4"/>
<sequence length="233" mass="26167">MKHPGVLMSESIATTSYTKRTYGGVSGEERSRQRRERLIEAGLQVFGTLGHDKATMRDICASARLAERYFYENFSNIDDAFEAVHLVLTTQLQARMTEAIAGVANDTPLRKTATGLTAYYQFIQEDPRRAQILLLDAPRLGHNNVRQEGSAMNCFSHFMASVVRQHSRELPHDMDIELVTTGLIGLAVQTGITWYHTGFQAPVAKIVDHNLYAWRGLAQWLDIQAERPMQATA</sequence>
<keyword evidence="7" id="KW-1185">Reference proteome</keyword>
<name>A0A4Q9H5Y4_9BURK</name>
<dbReference type="GO" id="GO:0000976">
    <property type="term" value="F:transcription cis-regulatory region binding"/>
    <property type="evidence" value="ECO:0007669"/>
    <property type="project" value="TreeGrafter"/>
</dbReference>
<evidence type="ECO:0000313" key="7">
    <source>
        <dbReference type="Proteomes" id="UP000292120"/>
    </source>
</evidence>
<dbReference type="PROSITE" id="PS50977">
    <property type="entry name" value="HTH_TETR_2"/>
    <property type="match status" value="1"/>
</dbReference>
<keyword evidence="3" id="KW-0804">Transcription</keyword>
<dbReference type="EMBL" id="SIXI01000001">
    <property type="protein sequence ID" value="TBO34400.1"/>
    <property type="molecule type" value="Genomic_DNA"/>
</dbReference>
<accession>A0A4Q9H5Y4</accession>
<protein>
    <submittedName>
        <fullName evidence="6">TetR/AcrR family transcriptional regulator</fullName>
    </submittedName>
</protein>
<gene>
    <name evidence="6" type="ORF">EYS42_03005</name>
</gene>
<feature type="domain" description="HTH tetR-type" evidence="5">
    <location>
        <begin position="32"/>
        <end position="92"/>
    </location>
</feature>
<keyword evidence="1" id="KW-0805">Transcription regulation</keyword>
<dbReference type="OrthoDB" id="70491at2"/>
<organism evidence="6 7">
    <name type="scientific">Aquabacterium lacunae</name>
    <dbReference type="NCBI Taxonomy" id="2528630"/>
    <lineage>
        <taxon>Bacteria</taxon>
        <taxon>Pseudomonadati</taxon>
        <taxon>Pseudomonadota</taxon>
        <taxon>Betaproteobacteria</taxon>
        <taxon>Burkholderiales</taxon>
        <taxon>Aquabacterium</taxon>
    </lineage>
</organism>
<evidence type="ECO:0000259" key="5">
    <source>
        <dbReference type="PROSITE" id="PS50977"/>
    </source>
</evidence>
<dbReference type="GO" id="GO:0003700">
    <property type="term" value="F:DNA-binding transcription factor activity"/>
    <property type="evidence" value="ECO:0007669"/>
    <property type="project" value="TreeGrafter"/>
</dbReference>